<evidence type="ECO:0000256" key="4">
    <source>
        <dbReference type="ARBA" id="ARBA00022603"/>
    </source>
</evidence>
<dbReference type="GO" id="GO:0032259">
    <property type="term" value="P:methylation"/>
    <property type="evidence" value="ECO:0007669"/>
    <property type="project" value="UniProtKB-KW"/>
</dbReference>
<organism evidence="10">
    <name type="scientific">freshwater metagenome</name>
    <dbReference type="NCBI Taxonomy" id="449393"/>
    <lineage>
        <taxon>unclassified sequences</taxon>
        <taxon>metagenomes</taxon>
        <taxon>ecological metagenomes</taxon>
    </lineage>
</organism>
<keyword evidence="5" id="KW-0808">Transferase</keyword>
<keyword evidence="4" id="KW-0489">Methyltransferase</keyword>
<dbReference type="GO" id="GO:0003700">
    <property type="term" value="F:DNA-binding transcription factor activity"/>
    <property type="evidence" value="ECO:0007669"/>
    <property type="project" value="InterPro"/>
</dbReference>
<dbReference type="Pfam" id="PF12833">
    <property type="entry name" value="HTH_18"/>
    <property type="match status" value="1"/>
</dbReference>
<dbReference type="GO" id="GO:0003908">
    <property type="term" value="F:methylated-DNA-[protein]-cysteine S-methyltransferase activity"/>
    <property type="evidence" value="ECO:0007669"/>
    <property type="project" value="UniProtKB-EC"/>
</dbReference>
<dbReference type="InterPro" id="IPR036217">
    <property type="entry name" value="MethylDNA_cys_MeTrfase_DNAb"/>
</dbReference>
<dbReference type="PANTHER" id="PTHR10815">
    <property type="entry name" value="METHYLATED-DNA--PROTEIN-CYSTEINE METHYLTRANSFERASE"/>
    <property type="match status" value="1"/>
</dbReference>
<evidence type="ECO:0000256" key="3">
    <source>
        <dbReference type="ARBA" id="ARBA00011918"/>
    </source>
</evidence>
<dbReference type="Gene3D" id="1.10.10.10">
    <property type="entry name" value="Winged helix-like DNA-binding domain superfamily/Winged helix DNA-binding domain"/>
    <property type="match status" value="1"/>
</dbReference>
<dbReference type="FunFam" id="1.10.10.10:FF:000214">
    <property type="entry name" value="Methylated-DNA--protein-cysteine methyltransferase"/>
    <property type="match status" value="1"/>
</dbReference>
<evidence type="ECO:0000259" key="9">
    <source>
        <dbReference type="PROSITE" id="PS01124"/>
    </source>
</evidence>
<dbReference type="EMBL" id="CAFBLS010000186">
    <property type="protein sequence ID" value="CAB4882039.1"/>
    <property type="molecule type" value="Genomic_DNA"/>
</dbReference>
<gene>
    <name evidence="10" type="ORF">UFOPK3402_01401</name>
</gene>
<dbReference type="EC" id="2.1.1.63" evidence="3"/>
<dbReference type="InterPro" id="IPR001497">
    <property type="entry name" value="MethylDNA_cys_MeTrfase_AS"/>
</dbReference>
<evidence type="ECO:0000313" key="10">
    <source>
        <dbReference type="EMBL" id="CAB4882039.1"/>
    </source>
</evidence>
<dbReference type="InterPro" id="IPR036631">
    <property type="entry name" value="MGMT_N_sf"/>
</dbReference>
<dbReference type="SMART" id="SM00342">
    <property type="entry name" value="HTH_ARAC"/>
    <property type="match status" value="1"/>
</dbReference>
<dbReference type="InterPro" id="IPR036388">
    <property type="entry name" value="WH-like_DNA-bd_sf"/>
</dbReference>
<evidence type="ECO:0000256" key="2">
    <source>
        <dbReference type="ARBA" id="ARBA00008711"/>
    </source>
</evidence>
<dbReference type="NCBIfam" id="TIGR00589">
    <property type="entry name" value="ogt"/>
    <property type="match status" value="1"/>
</dbReference>
<dbReference type="PROSITE" id="PS01124">
    <property type="entry name" value="HTH_ARAC_FAMILY_2"/>
    <property type="match status" value="1"/>
</dbReference>
<dbReference type="CDD" id="cd06445">
    <property type="entry name" value="ATase"/>
    <property type="match status" value="1"/>
</dbReference>
<evidence type="ECO:0000256" key="7">
    <source>
        <dbReference type="ARBA" id="ARBA00023204"/>
    </source>
</evidence>
<dbReference type="InterPro" id="IPR018060">
    <property type="entry name" value="HTH_AraC"/>
</dbReference>
<dbReference type="InterPro" id="IPR014048">
    <property type="entry name" value="MethylDNA_cys_MeTrfase_DNA-bd"/>
</dbReference>
<evidence type="ECO:0000256" key="1">
    <source>
        <dbReference type="ARBA" id="ARBA00001286"/>
    </source>
</evidence>
<evidence type="ECO:0000256" key="8">
    <source>
        <dbReference type="ARBA" id="ARBA00049348"/>
    </source>
</evidence>
<evidence type="ECO:0000256" key="5">
    <source>
        <dbReference type="ARBA" id="ARBA00022679"/>
    </source>
</evidence>
<dbReference type="GO" id="GO:0006281">
    <property type="term" value="P:DNA repair"/>
    <property type="evidence" value="ECO:0007669"/>
    <property type="project" value="UniProtKB-KW"/>
</dbReference>
<dbReference type="Pfam" id="PF01035">
    <property type="entry name" value="DNA_binding_1"/>
    <property type="match status" value="1"/>
</dbReference>
<dbReference type="GO" id="GO:0043565">
    <property type="term" value="F:sequence-specific DNA binding"/>
    <property type="evidence" value="ECO:0007669"/>
    <property type="project" value="InterPro"/>
</dbReference>
<keyword evidence="7" id="KW-0234">DNA repair</keyword>
<protein>
    <recommendedName>
        <fullName evidence="3">methylated-DNA--[protein]-cysteine S-methyltransferase</fullName>
        <ecNumber evidence="3">2.1.1.63</ecNumber>
    </recommendedName>
</protein>
<dbReference type="Gene3D" id="3.30.160.70">
    <property type="entry name" value="Methylated DNA-protein cysteine methyltransferase domain"/>
    <property type="match status" value="1"/>
</dbReference>
<dbReference type="Gene3D" id="1.10.10.60">
    <property type="entry name" value="Homeodomain-like"/>
    <property type="match status" value="1"/>
</dbReference>
<proteinExistence type="inferred from homology"/>
<dbReference type="PANTHER" id="PTHR10815:SF14">
    <property type="entry name" value="BIFUNCTIONAL TRANSCRIPTIONAL ACTIVATOR_DNA REPAIR ENZYME ADA"/>
    <property type="match status" value="1"/>
</dbReference>
<dbReference type="SUPFAM" id="SSF53155">
    <property type="entry name" value="Methylated DNA-protein cysteine methyltransferase domain"/>
    <property type="match status" value="1"/>
</dbReference>
<feature type="domain" description="HTH araC/xylS-type" evidence="9">
    <location>
        <begin position="23"/>
        <end position="122"/>
    </location>
</feature>
<sequence length="298" mass="31748">MSRTGVRAPRQAIYRGHVSTPLHRVLVACRAMESSGGPIETSVLARLTHCSARQLQRDFADSVGVSPREYGRSVRTMQARVALRDAPTVTDAISSAGYGSVRAFYQEAGRRLGMTPSEFASGSSGELLIWATSPTALGTVIAVASSRGLCAVRIGTDETALEHEIAAEFARARLLRDDDAMTDVMTALRALALTGRPSRLPVDIRGTAFQARVWQALREIPAGQTRTYTQLAASIGSPRAIRAVASACASNPIALAIPCHRVIRSDGSLAGYAWGLEVKGQLLALEAQHREGTIATLV</sequence>
<comment type="similarity">
    <text evidence="2">Belongs to the MGMT family.</text>
</comment>
<name>A0A6J7EPE9_9ZZZZ</name>
<comment type="catalytic activity">
    <reaction evidence="8">
        <text>a 6-O-methyl-2'-deoxyguanosine in DNA + L-cysteinyl-[protein] = S-methyl-L-cysteinyl-[protein] + a 2'-deoxyguanosine in DNA</text>
        <dbReference type="Rhea" id="RHEA:24000"/>
        <dbReference type="Rhea" id="RHEA-COMP:10131"/>
        <dbReference type="Rhea" id="RHEA-COMP:10132"/>
        <dbReference type="Rhea" id="RHEA-COMP:11367"/>
        <dbReference type="Rhea" id="RHEA-COMP:11368"/>
        <dbReference type="ChEBI" id="CHEBI:29950"/>
        <dbReference type="ChEBI" id="CHEBI:82612"/>
        <dbReference type="ChEBI" id="CHEBI:85445"/>
        <dbReference type="ChEBI" id="CHEBI:85448"/>
        <dbReference type="EC" id="2.1.1.63"/>
    </reaction>
</comment>
<keyword evidence="6" id="KW-0227">DNA damage</keyword>
<dbReference type="SUPFAM" id="SSF46767">
    <property type="entry name" value="Methylated DNA-protein cysteine methyltransferase, C-terminal domain"/>
    <property type="match status" value="1"/>
</dbReference>
<comment type="catalytic activity">
    <reaction evidence="1">
        <text>a 4-O-methyl-thymidine in DNA + L-cysteinyl-[protein] = a thymidine in DNA + S-methyl-L-cysteinyl-[protein]</text>
        <dbReference type="Rhea" id="RHEA:53428"/>
        <dbReference type="Rhea" id="RHEA-COMP:10131"/>
        <dbReference type="Rhea" id="RHEA-COMP:10132"/>
        <dbReference type="Rhea" id="RHEA-COMP:13555"/>
        <dbReference type="Rhea" id="RHEA-COMP:13556"/>
        <dbReference type="ChEBI" id="CHEBI:29950"/>
        <dbReference type="ChEBI" id="CHEBI:82612"/>
        <dbReference type="ChEBI" id="CHEBI:137386"/>
        <dbReference type="ChEBI" id="CHEBI:137387"/>
        <dbReference type="EC" id="2.1.1.63"/>
    </reaction>
</comment>
<accession>A0A6J7EPE9</accession>
<dbReference type="PROSITE" id="PS00374">
    <property type="entry name" value="MGMT"/>
    <property type="match status" value="1"/>
</dbReference>
<evidence type="ECO:0000256" key="6">
    <source>
        <dbReference type="ARBA" id="ARBA00022763"/>
    </source>
</evidence>
<reference evidence="10" key="1">
    <citation type="submission" date="2020-05" db="EMBL/GenBank/DDBJ databases">
        <authorList>
            <person name="Chiriac C."/>
            <person name="Salcher M."/>
            <person name="Ghai R."/>
            <person name="Kavagutti S V."/>
        </authorList>
    </citation>
    <scope>NUCLEOTIDE SEQUENCE</scope>
</reference>
<dbReference type="AlphaFoldDB" id="A0A6J7EPE9"/>